<dbReference type="GO" id="GO:0008168">
    <property type="term" value="F:methyltransferase activity"/>
    <property type="evidence" value="ECO:0007669"/>
    <property type="project" value="UniProtKB-KW"/>
</dbReference>
<gene>
    <name evidence="5" type="ORF">pipiens_014926</name>
</gene>
<proteinExistence type="predicted"/>
<evidence type="ECO:0000256" key="4">
    <source>
        <dbReference type="ARBA" id="ARBA00022679"/>
    </source>
</evidence>
<dbReference type="GO" id="GO:0005737">
    <property type="term" value="C:cytoplasm"/>
    <property type="evidence" value="ECO:0007669"/>
    <property type="project" value="UniProtKB-SubCell"/>
</dbReference>
<protein>
    <recommendedName>
        <fullName evidence="7">CTCHY-type domain-containing protein</fullName>
    </recommendedName>
</protein>
<name>A0ABD1CSJ9_CULPP</name>
<comment type="subcellular location">
    <subcellularLocation>
        <location evidence="1">Cytoplasm</location>
    </subcellularLocation>
</comment>
<evidence type="ECO:0000256" key="2">
    <source>
        <dbReference type="ARBA" id="ARBA00022490"/>
    </source>
</evidence>
<keyword evidence="2" id="KW-0963">Cytoplasm</keyword>
<keyword evidence="3" id="KW-0489">Methyltransferase</keyword>
<evidence type="ECO:0000256" key="1">
    <source>
        <dbReference type="ARBA" id="ARBA00004496"/>
    </source>
</evidence>
<keyword evidence="6" id="KW-1185">Reference proteome</keyword>
<keyword evidence="4" id="KW-0808">Transferase</keyword>
<dbReference type="AlphaFoldDB" id="A0ABD1CSJ9"/>
<dbReference type="Pfam" id="PF10237">
    <property type="entry name" value="N6-adenineMlase"/>
    <property type="match status" value="1"/>
</dbReference>
<dbReference type="PANTHER" id="PTHR13493:SF3">
    <property type="entry name" value="RRNA N6-ADENOSINE-METHYLTRANSFERASE ZCCHC4"/>
    <property type="match status" value="1"/>
</dbReference>
<evidence type="ECO:0000313" key="6">
    <source>
        <dbReference type="Proteomes" id="UP001562425"/>
    </source>
</evidence>
<dbReference type="EMBL" id="JBEHCU010009695">
    <property type="protein sequence ID" value="KAL1379414.1"/>
    <property type="molecule type" value="Genomic_DNA"/>
</dbReference>
<accession>A0ABD1CSJ9</accession>
<reference evidence="5 6" key="1">
    <citation type="submission" date="2024-05" db="EMBL/GenBank/DDBJ databases">
        <title>Culex pipiens pipiens assembly and annotation.</title>
        <authorList>
            <person name="Alout H."/>
            <person name="Durand T."/>
        </authorList>
    </citation>
    <scope>NUCLEOTIDE SEQUENCE [LARGE SCALE GENOMIC DNA]</scope>
    <source>
        <strain evidence="5">HA-2024</strain>
        <tissue evidence="5">Whole body</tissue>
    </source>
</reference>
<dbReference type="PANTHER" id="PTHR13493">
    <property type="entry name" value="ZINC FINGER CCHC DOMAIN-CONTAINING"/>
    <property type="match status" value="1"/>
</dbReference>
<sequence>MAPIKVVLDDFSKNPSCQHGPTVLLQRTNGNGDLQDQFYACTASRDGKCSLEVQKPPTAENIISNRRTYIKSFNPVDTKEPTRHLAPLSFDGEEAQYFFTNRALSCFESIFTQIGITKVLCIGAPRLHEHLLQKTSIDSLLLDIDDRFHDFYSNRHFIHYNMFNHFFFRGKCDEEMFERYLKHVEPSSRQVLPTFWIFPYFMETYIRQEMPSMEMADYQVNYTNHEKYREGSKAIKNGSPVRMFTNVPLGMIRLPTEEGYKYCQKCDKSVLKNNSHCSICKACTSKNGAPYKHCSKCHICVKTNYVHCGKCGRCAQVEGHNCQQYKRMVSCRICLGRGHVEKGCSFWKRYGISRMFQPAKAGNYYRVAQSYLFVNPNSNVEVRGAICEGMNATCNLNLETMQSIFFPQNCSEIFMDVKFLGKPYNCDDFFERFDTEMGPCFVANSIYSK</sequence>
<evidence type="ECO:0000256" key="3">
    <source>
        <dbReference type="ARBA" id="ARBA00022603"/>
    </source>
</evidence>
<dbReference type="InterPro" id="IPR041370">
    <property type="entry name" value="Mlase_EEF1AKMT1/ZCCHC4"/>
</dbReference>
<evidence type="ECO:0008006" key="7">
    <source>
        <dbReference type="Google" id="ProtNLM"/>
    </source>
</evidence>
<dbReference type="PROSITE" id="PS50216">
    <property type="entry name" value="DHHC"/>
    <property type="match status" value="1"/>
</dbReference>
<dbReference type="InterPro" id="IPR039846">
    <property type="entry name" value="ZCCHC4"/>
</dbReference>
<evidence type="ECO:0000313" key="5">
    <source>
        <dbReference type="EMBL" id="KAL1379414.1"/>
    </source>
</evidence>
<comment type="caution">
    <text evidence="5">The sequence shown here is derived from an EMBL/GenBank/DDBJ whole genome shotgun (WGS) entry which is preliminary data.</text>
</comment>
<dbReference type="GO" id="GO:0032259">
    <property type="term" value="P:methylation"/>
    <property type="evidence" value="ECO:0007669"/>
    <property type="project" value="UniProtKB-KW"/>
</dbReference>
<organism evidence="5 6">
    <name type="scientific">Culex pipiens pipiens</name>
    <name type="common">Northern house mosquito</name>
    <dbReference type="NCBI Taxonomy" id="38569"/>
    <lineage>
        <taxon>Eukaryota</taxon>
        <taxon>Metazoa</taxon>
        <taxon>Ecdysozoa</taxon>
        <taxon>Arthropoda</taxon>
        <taxon>Hexapoda</taxon>
        <taxon>Insecta</taxon>
        <taxon>Pterygota</taxon>
        <taxon>Neoptera</taxon>
        <taxon>Endopterygota</taxon>
        <taxon>Diptera</taxon>
        <taxon>Nematocera</taxon>
        <taxon>Culicoidea</taxon>
        <taxon>Culicidae</taxon>
        <taxon>Culicinae</taxon>
        <taxon>Culicini</taxon>
        <taxon>Culex</taxon>
        <taxon>Culex</taxon>
    </lineage>
</organism>
<dbReference type="Proteomes" id="UP001562425">
    <property type="component" value="Unassembled WGS sequence"/>
</dbReference>